<dbReference type="PROSITE" id="PS51257">
    <property type="entry name" value="PROKAR_LIPOPROTEIN"/>
    <property type="match status" value="1"/>
</dbReference>
<proteinExistence type="predicted"/>
<accession>A0ABM7S7N8</accession>
<reference evidence="1 2" key="1">
    <citation type="submission" date="2021-06" db="EMBL/GenBank/DDBJ databases">
        <title>Whole genome sequences of Flavobacterium sp. KK2020170 and assembly.</title>
        <authorList>
            <person name="Kitahara K."/>
            <person name="Miyoshi S."/>
            <person name="Uesaka K."/>
        </authorList>
    </citation>
    <scope>NUCLEOTIDE SEQUENCE [LARGE SCALE GENOMIC DNA]</scope>
    <source>
        <strain evidence="1 2">KK2020170</strain>
    </source>
</reference>
<sequence>MKILSKLFFVIIILLQSCEKKEEKHESISKNEDSIVVKSNQDNVSLIPKNNEKFSIKVKQIDSVEYHSQKEKVNYNQEKIKKITDFQIAKKLLQNRIFFYEDCETQAILKIRFRNGKEKDYSNYYYYFVAYYPTEDILLAEGGHTIDVSFNLKNGNETQTTGNPDYIVVSPNNVFRLNGYYNGQECSSYFIQKKINEEFVKVIPLDEEFQKETKIWLCIIGNSFWQDDMTLFVTEESNYSEIGLNKRYFKIKIIEN</sequence>
<protein>
    <recommendedName>
        <fullName evidence="3">Lipoprotein</fullName>
    </recommendedName>
</protein>
<dbReference type="EMBL" id="AP024749">
    <property type="protein sequence ID" value="BCY28943.1"/>
    <property type="molecule type" value="Genomic_DNA"/>
</dbReference>
<evidence type="ECO:0008006" key="3">
    <source>
        <dbReference type="Google" id="ProtNLM"/>
    </source>
</evidence>
<name>A0ABM7S7N8_9FLAO</name>
<organism evidence="1 2">
    <name type="scientific">Flavobacterium okayamense</name>
    <dbReference type="NCBI Taxonomy" id="2830782"/>
    <lineage>
        <taxon>Bacteria</taxon>
        <taxon>Pseudomonadati</taxon>
        <taxon>Bacteroidota</taxon>
        <taxon>Flavobacteriia</taxon>
        <taxon>Flavobacteriales</taxon>
        <taxon>Flavobacteriaceae</taxon>
        <taxon>Flavobacterium</taxon>
    </lineage>
</organism>
<keyword evidence="2" id="KW-1185">Reference proteome</keyword>
<gene>
    <name evidence="1" type="ORF">KK2020170_18110</name>
</gene>
<dbReference type="Proteomes" id="UP000825258">
    <property type="component" value="Chromosome"/>
</dbReference>
<evidence type="ECO:0000313" key="1">
    <source>
        <dbReference type="EMBL" id="BCY28943.1"/>
    </source>
</evidence>
<dbReference type="RefSeq" id="WP_221258048.1">
    <property type="nucleotide sequence ID" value="NZ_AP024749.1"/>
</dbReference>
<evidence type="ECO:0000313" key="2">
    <source>
        <dbReference type="Proteomes" id="UP000825258"/>
    </source>
</evidence>